<dbReference type="RefSeq" id="WP_122186217.1">
    <property type="nucleotide sequence ID" value="NZ_RFFH01000001.1"/>
</dbReference>
<evidence type="ECO:0000256" key="2">
    <source>
        <dbReference type="ARBA" id="ARBA00023002"/>
    </source>
</evidence>
<evidence type="ECO:0000313" key="6">
    <source>
        <dbReference type="Proteomes" id="UP000279275"/>
    </source>
</evidence>
<comment type="caution">
    <text evidence="5">The sequence shown here is derived from an EMBL/GenBank/DDBJ whole genome shotgun (WGS) entry which is preliminary data.</text>
</comment>
<accession>A0A3M2LCN4</accession>
<dbReference type="OrthoDB" id="9810734at2"/>
<dbReference type="PRINTS" id="PR00080">
    <property type="entry name" value="SDRFAMILY"/>
</dbReference>
<evidence type="ECO:0000259" key="4">
    <source>
        <dbReference type="SMART" id="SM00822"/>
    </source>
</evidence>
<comment type="similarity">
    <text evidence="1 3">Belongs to the short-chain dehydrogenases/reductases (SDR) family.</text>
</comment>
<dbReference type="InterPro" id="IPR002347">
    <property type="entry name" value="SDR_fam"/>
</dbReference>
<evidence type="ECO:0000313" key="5">
    <source>
        <dbReference type="EMBL" id="RMI35242.1"/>
    </source>
</evidence>
<dbReference type="Proteomes" id="UP000279275">
    <property type="component" value="Unassembled WGS sequence"/>
</dbReference>
<dbReference type="PANTHER" id="PTHR44196">
    <property type="entry name" value="DEHYDROGENASE/REDUCTASE SDR FAMILY MEMBER 7B"/>
    <property type="match status" value="1"/>
</dbReference>
<keyword evidence="6" id="KW-1185">Reference proteome</keyword>
<evidence type="ECO:0000256" key="1">
    <source>
        <dbReference type="ARBA" id="ARBA00006484"/>
    </source>
</evidence>
<evidence type="ECO:0000256" key="3">
    <source>
        <dbReference type="RuleBase" id="RU000363"/>
    </source>
</evidence>
<gene>
    <name evidence="5" type="ORF">EBN03_02835</name>
</gene>
<dbReference type="Gene3D" id="3.40.50.720">
    <property type="entry name" value="NAD(P)-binding Rossmann-like Domain"/>
    <property type="match status" value="1"/>
</dbReference>
<dbReference type="CDD" id="cd05233">
    <property type="entry name" value="SDR_c"/>
    <property type="match status" value="1"/>
</dbReference>
<dbReference type="Pfam" id="PF00106">
    <property type="entry name" value="adh_short"/>
    <property type="match status" value="1"/>
</dbReference>
<reference evidence="5 6" key="1">
    <citation type="submission" date="2018-10" db="EMBL/GenBank/DDBJ databases">
        <title>Isolation from cow dung.</title>
        <authorList>
            <person name="Ling L."/>
        </authorList>
    </citation>
    <scope>NUCLEOTIDE SEQUENCE [LARGE SCALE GENOMIC DNA]</scope>
    <source>
        <strain evidence="5 6">NEAU-LL90</strain>
    </source>
</reference>
<sequence>MKFPSLGRSLSLLEPWPAWVDRRRGNYPIEGRRILITGGSSGIGSAAAQRLAALGAEVVVVARRAAELDEVCARIIESGGKAEALVCDLTDAGQVDELVARVGAQWGGVDVLVNNAGRSIRRPVVDSLDRFHDFERVMAVNYFGPVRLTNGLLPLMVQQGHGHIVNVGTWGVPAGIMPKFAAYHASKAALTAYGRSLAAETADLGISVTAVHFPLVRTPMIEPTTDFRESPALRPDRAAEWIVDAIRTRPVAVQPRYVTLLGLIEAVAPARVASLLMDAS</sequence>
<dbReference type="AlphaFoldDB" id="A0A3M2LCN4"/>
<dbReference type="InterPro" id="IPR036291">
    <property type="entry name" value="NAD(P)-bd_dom_sf"/>
</dbReference>
<dbReference type="InterPro" id="IPR057326">
    <property type="entry name" value="KR_dom"/>
</dbReference>
<dbReference type="PANTHER" id="PTHR44196:SF1">
    <property type="entry name" value="DEHYDROGENASE_REDUCTASE SDR FAMILY MEMBER 7B"/>
    <property type="match status" value="1"/>
</dbReference>
<protein>
    <submittedName>
        <fullName evidence="5">SDR family oxidoreductase</fullName>
    </submittedName>
</protein>
<dbReference type="NCBIfam" id="NF004521">
    <property type="entry name" value="PRK05866.1"/>
    <property type="match status" value="1"/>
</dbReference>
<proteinExistence type="inferred from homology"/>
<dbReference type="GO" id="GO:0016491">
    <property type="term" value="F:oxidoreductase activity"/>
    <property type="evidence" value="ECO:0007669"/>
    <property type="project" value="UniProtKB-KW"/>
</dbReference>
<dbReference type="EMBL" id="RFFH01000001">
    <property type="protein sequence ID" value="RMI35242.1"/>
    <property type="molecule type" value="Genomic_DNA"/>
</dbReference>
<dbReference type="GO" id="GO:0016020">
    <property type="term" value="C:membrane"/>
    <property type="evidence" value="ECO:0007669"/>
    <property type="project" value="TreeGrafter"/>
</dbReference>
<dbReference type="SMART" id="SM00822">
    <property type="entry name" value="PKS_KR"/>
    <property type="match status" value="1"/>
</dbReference>
<keyword evidence="2" id="KW-0560">Oxidoreductase</keyword>
<feature type="domain" description="Ketoreductase" evidence="4">
    <location>
        <begin position="32"/>
        <end position="217"/>
    </location>
</feature>
<name>A0A3M2LCN4_9NOCA</name>
<organism evidence="5 6">
    <name type="scientific">Nocardia stercoris</name>
    <dbReference type="NCBI Taxonomy" id="2483361"/>
    <lineage>
        <taxon>Bacteria</taxon>
        <taxon>Bacillati</taxon>
        <taxon>Actinomycetota</taxon>
        <taxon>Actinomycetes</taxon>
        <taxon>Mycobacteriales</taxon>
        <taxon>Nocardiaceae</taxon>
        <taxon>Nocardia</taxon>
    </lineage>
</organism>
<dbReference type="PRINTS" id="PR00081">
    <property type="entry name" value="GDHRDH"/>
</dbReference>
<dbReference type="SUPFAM" id="SSF51735">
    <property type="entry name" value="NAD(P)-binding Rossmann-fold domains"/>
    <property type="match status" value="1"/>
</dbReference>